<organism evidence="3 4">
    <name type="scientific">Naegleria lovaniensis</name>
    <name type="common">Amoeba</name>
    <dbReference type="NCBI Taxonomy" id="51637"/>
    <lineage>
        <taxon>Eukaryota</taxon>
        <taxon>Discoba</taxon>
        <taxon>Heterolobosea</taxon>
        <taxon>Tetramitia</taxon>
        <taxon>Eutetramitia</taxon>
        <taxon>Vahlkampfiidae</taxon>
        <taxon>Naegleria</taxon>
    </lineage>
</organism>
<comment type="similarity">
    <text evidence="1">Belongs to the short-chain dehydrogenases/reductases (SDR) family.</text>
</comment>
<dbReference type="InterPro" id="IPR036291">
    <property type="entry name" value="NAD(P)-bd_dom_sf"/>
</dbReference>
<dbReference type="SUPFAM" id="SSF51735">
    <property type="entry name" value="NAD(P)-binding Rossmann-fold domains"/>
    <property type="match status" value="1"/>
</dbReference>
<dbReference type="Gene3D" id="3.40.50.720">
    <property type="entry name" value="NAD(P)-binding Rossmann-like Domain"/>
    <property type="match status" value="1"/>
</dbReference>
<keyword evidence="2" id="KW-0560">Oxidoreductase</keyword>
<evidence type="ECO:0000313" key="4">
    <source>
        <dbReference type="Proteomes" id="UP000816034"/>
    </source>
</evidence>
<dbReference type="Proteomes" id="UP000816034">
    <property type="component" value="Unassembled WGS sequence"/>
</dbReference>
<evidence type="ECO:0000256" key="2">
    <source>
        <dbReference type="ARBA" id="ARBA00023002"/>
    </source>
</evidence>
<dbReference type="InterPro" id="IPR002347">
    <property type="entry name" value="SDR_fam"/>
</dbReference>
<dbReference type="PANTHER" id="PTHR24320:SF148">
    <property type="entry name" value="NAD(P)-BINDING ROSSMANN-FOLD SUPERFAMILY PROTEIN"/>
    <property type="match status" value="1"/>
</dbReference>
<dbReference type="Pfam" id="PF00106">
    <property type="entry name" value="adh_short"/>
    <property type="match status" value="1"/>
</dbReference>
<keyword evidence="4" id="KW-1185">Reference proteome</keyword>
<comment type="caution">
    <text evidence="3">The sequence shown here is derived from an EMBL/GenBank/DDBJ whole genome shotgun (WGS) entry which is preliminary data.</text>
</comment>
<accession>A0AA88H5W7</accession>
<evidence type="ECO:0000256" key="1">
    <source>
        <dbReference type="ARBA" id="ARBA00006484"/>
    </source>
</evidence>
<protein>
    <submittedName>
        <fullName evidence="3">Uncharacterized protein</fullName>
    </submittedName>
</protein>
<dbReference type="PANTHER" id="PTHR24320">
    <property type="entry name" value="RETINOL DEHYDROGENASE"/>
    <property type="match status" value="1"/>
</dbReference>
<dbReference type="GeneID" id="68099297"/>
<evidence type="ECO:0000313" key="3">
    <source>
        <dbReference type="EMBL" id="KAG2393312.1"/>
    </source>
</evidence>
<proteinExistence type="inferred from homology"/>
<reference evidence="3 4" key="1">
    <citation type="journal article" date="2018" name="BMC Genomics">
        <title>The genome of Naegleria lovaniensis, the basis for a comparative approach to unravel pathogenicity factors of the human pathogenic amoeba N. fowleri.</title>
        <authorList>
            <person name="Liechti N."/>
            <person name="Schurch N."/>
            <person name="Bruggmann R."/>
            <person name="Wittwer M."/>
        </authorList>
    </citation>
    <scope>NUCLEOTIDE SEQUENCE [LARGE SCALE GENOMIC DNA]</scope>
    <source>
        <strain evidence="3 4">ATCC 30569</strain>
    </source>
</reference>
<dbReference type="RefSeq" id="XP_044555206.1">
    <property type="nucleotide sequence ID" value="XM_044696748.1"/>
</dbReference>
<name>A0AA88H5W7_NAELO</name>
<dbReference type="EMBL" id="PYSW02000002">
    <property type="protein sequence ID" value="KAG2393312.1"/>
    <property type="molecule type" value="Genomic_DNA"/>
</dbReference>
<sequence>MIKQLQYNIKKGKCVGMEMDLMDLDKVAKSCVKLCQEILPQHFGVNSKLDVIVNNAGVVGNSVTDENSSVKNPQGVSKTFSVCYLGHFLMNHLLRNQLRENGRIVVVSSNVVQLMISDKYQSLEQLDWMKMIFDEKTKGTIPPYAYNKLFCSMHCLNLHDKWIIEKQCPHLQSVNYVHPGVMMTNLLERAKEDQKQTSPFLAYLSYGIGKIIHAFSGIPISQGAYHELRLALDPSITCSGKFFFMQQQKDPKDDHPLLALREEREKLWQFSMERIGPFLEQYSPHIEE</sequence>
<dbReference type="AlphaFoldDB" id="A0AA88H5W7"/>
<gene>
    <name evidence="3" type="ORF">C9374_006843</name>
</gene>
<dbReference type="GO" id="GO:0016491">
    <property type="term" value="F:oxidoreductase activity"/>
    <property type="evidence" value="ECO:0007669"/>
    <property type="project" value="UniProtKB-KW"/>
</dbReference>